<evidence type="ECO:0000256" key="2">
    <source>
        <dbReference type="ARBA" id="ARBA00023125"/>
    </source>
</evidence>
<dbReference type="Proteomes" id="UP000433071">
    <property type="component" value="Unassembled WGS sequence"/>
</dbReference>
<accession>A0A6I3M4U2</accession>
<dbReference type="SUPFAM" id="SSF46785">
    <property type="entry name" value="Winged helix' DNA-binding domain"/>
    <property type="match status" value="1"/>
</dbReference>
<dbReference type="InterPro" id="IPR000524">
    <property type="entry name" value="Tscrpt_reg_HTH_GntR"/>
</dbReference>
<dbReference type="SUPFAM" id="SSF48008">
    <property type="entry name" value="GntR ligand-binding domain-like"/>
    <property type="match status" value="1"/>
</dbReference>
<dbReference type="Gene3D" id="1.10.10.10">
    <property type="entry name" value="Winged helix-like DNA-binding domain superfamily/Winged helix DNA-binding domain"/>
    <property type="match status" value="1"/>
</dbReference>
<dbReference type="InterPro" id="IPR008920">
    <property type="entry name" value="TF_FadR/GntR_C"/>
</dbReference>
<evidence type="ECO:0000259" key="4">
    <source>
        <dbReference type="PROSITE" id="PS50949"/>
    </source>
</evidence>
<reference evidence="5 6" key="1">
    <citation type="submission" date="2019-11" db="EMBL/GenBank/DDBJ databases">
        <title>Agromyces kandeliae sp. nov., isolated from mangrove soil.</title>
        <authorList>
            <person name="Wang R."/>
        </authorList>
    </citation>
    <scope>NUCLEOTIDE SEQUENCE [LARGE SCALE GENOMIC DNA]</scope>
    <source>
        <strain evidence="5 6">JCM 11433</strain>
    </source>
</reference>
<dbReference type="PRINTS" id="PR00035">
    <property type="entry name" value="HTHGNTR"/>
</dbReference>
<keyword evidence="6" id="KW-1185">Reference proteome</keyword>
<keyword evidence="2" id="KW-0238">DNA-binding</keyword>
<dbReference type="SMART" id="SM00895">
    <property type="entry name" value="FCD"/>
    <property type="match status" value="1"/>
</dbReference>
<evidence type="ECO:0000313" key="5">
    <source>
        <dbReference type="EMBL" id="MTH68489.1"/>
    </source>
</evidence>
<dbReference type="GO" id="GO:0003700">
    <property type="term" value="F:DNA-binding transcription factor activity"/>
    <property type="evidence" value="ECO:0007669"/>
    <property type="project" value="InterPro"/>
</dbReference>
<gene>
    <name evidence="5" type="ORF">GJ743_08925</name>
</gene>
<dbReference type="PANTHER" id="PTHR43537:SF44">
    <property type="entry name" value="GNTR FAMILY REGULATORY PROTEIN"/>
    <property type="match status" value="1"/>
</dbReference>
<name>A0A6I3M4U2_9MICO</name>
<evidence type="ECO:0000256" key="1">
    <source>
        <dbReference type="ARBA" id="ARBA00023015"/>
    </source>
</evidence>
<dbReference type="RefSeq" id="WP_155051541.1">
    <property type="nucleotide sequence ID" value="NZ_BAAAIB010000007.1"/>
</dbReference>
<evidence type="ECO:0000256" key="3">
    <source>
        <dbReference type="ARBA" id="ARBA00023163"/>
    </source>
</evidence>
<keyword evidence="1" id="KW-0805">Transcription regulation</keyword>
<keyword evidence="3" id="KW-0804">Transcription</keyword>
<proteinExistence type="predicted"/>
<dbReference type="AlphaFoldDB" id="A0A6I3M4U2"/>
<dbReference type="EMBL" id="WMLB01000022">
    <property type="protein sequence ID" value="MTH68489.1"/>
    <property type="molecule type" value="Genomic_DNA"/>
</dbReference>
<dbReference type="GO" id="GO:0003677">
    <property type="term" value="F:DNA binding"/>
    <property type="evidence" value="ECO:0007669"/>
    <property type="project" value="UniProtKB-KW"/>
</dbReference>
<dbReference type="Pfam" id="PF00392">
    <property type="entry name" value="GntR"/>
    <property type="match status" value="1"/>
</dbReference>
<organism evidence="5 6">
    <name type="scientific">Agromyces bracchium</name>
    <dbReference type="NCBI Taxonomy" id="88376"/>
    <lineage>
        <taxon>Bacteria</taxon>
        <taxon>Bacillati</taxon>
        <taxon>Actinomycetota</taxon>
        <taxon>Actinomycetes</taxon>
        <taxon>Micrococcales</taxon>
        <taxon>Microbacteriaceae</taxon>
        <taxon>Agromyces</taxon>
    </lineage>
</organism>
<protein>
    <submittedName>
        <fullName evidence="5">FCD domain-containing protein</fullName>
    </submittedName>
</protein>
<feature type="domain" description="HTH gntR-type" evidence="4">
    <location>
        <begin position="4"/>
        <end position="72"/>
    </location>
</feature>
<comment type="caution">
    <text evidence="5">The sequence shown here is derived from an EMBL/GenBank/DDBJ whole genome shotgun (WGS) entry which is preliminary data.</text>
</comment>
<evidence type="ECO:0000313" key="6">
    <source>
        <dbReference type="Proteomes" id="UP000433071"/>
    </source>
</evidence>
<dbReference type="InterPro" id="IPR036390">
    <property type="entry name" value="WH_DNA-bd_sf"/>
</dbReference>
<dbReference type="CDD" id="cd07377">
    <property type="entry name" value="WHTH_GntR"/>
    <property type="match status" value="1"/>
</dbReference>
<dbReference type="PROSITE" id="PS50949">
    <property type="entry name" value="HTH_GNTR"/>
    <property type="match status" value="1"/>
</dbReference>
<dbReference type="InterPro" id="IPR036388">
    <property type="entry name" value="WH-like_DNA-bd_sf"/>
</dbReference>
<sequence length="239" mass="25893">MARKSLVATVADAVLDAIVRGDLAPGDSLPSEAELGGIHDVSRITVREAIKTLQAQGVVRVENGRGSYVNPIDEWVSLDAVLRVTSAGGRDDTVAVQLIEVRRMLETGAAALAASRCDDDDLERLAACVAEMRRAHDAGEVPEFVRADLEFHDIILGASGNVFLRVLFEPLARVLAERRAQTSRVPEIQAHAIDEHARVLEALRTGDAEASRRAMDRHMDQTMADLQHYVLGAEQAVSS</sequence>
<dbReference type="InterPro" id="IPR011711">
    <property type="entry name" value="GntR_C"/>
</dbReference>
<dbReference type="PANTHER" id="PTHR43537">
    <property type="entry name" value="TRANSCRIPTIONAL REGULATOR, GNTR FAMILY"/>
    <property type="match status" value="1"/>
</dbReference>
<dbReference type="Pfam" id="PF07729">
    <property type="entry name" value="FCD"/>
    <property type="match status" value="1"/>
</dbReference>
<dbReference type="Gene3D" id="1.20.120.530">
    <property type="entry name" value="GntR ligand-binding domain-like"/>
    <property type="match status" value="1"/>
</dbReference>
<dbReference type="OrthoDB" id="4535513at2"/>
<dbReference type="SMART" id="SM00345">
    <property type="entry name" value="HTH_GNTR"/>
    <property type="match status" value="1"/>
</dbReference>